<feature type="transmembrane region" description="Helical" evidence="1">
    <location>
        <begin position="6"/>
        <end position="26"/>
    </location>
</feature>
<sequence length="122" mass="13989">MLENIIGGIIVLIGALALIFWIYIASSFLKKGPIERNIGLIGPMVGVLAVVAFRYIYERYDNAIVFYVGIILLIALFYFIFTSRYTIKNQMITKILNILALFGLLVFIFFVIRAGYYKIFMK</sequence>
<gene>
    <name evidence="2" type="ORF">E0W69_020140</name>
</gene>
<organism evidence="2 3">
    <name type="scientific">Rhizosphaericola mali</name>
    <dbReference type="NCBI Taxonomy" id="2545455"/>
    <lineage>
        <taxon>Bacteria</taxon>
        <taxon>Pseudomonadati</taxon>
        <taxon>Bacteroidota</taxon>
        <taxon>Chitinophagia</taxon>
        <taxon>Chitinophagales</taxon>
        <taxon>Chitinophagaceae</taxon>
        <taxon>Rhizosphaericola</taxon>
    </lineage>
</organism>
<feature type="transmembrane region" description="Helical" evidence="1">
    <location>
        <begin position="38"/>
        <end position="57"/>
    </location>
</feature>
<evidence type="ECO:0000313" key="2">
    <source>
        <dbReference type="EMBL" id="QES90858.1"/>
    </source>
</evidence>
<feature type="transmembrane region" description="Helical" evidence="1">
    <location>
        <begin position="95"/>
        <end position="116"/>
    </location>
</feature>
<keyword evidence="1" id="KW-1133">Transmembrane helix</keyword>
<keyword evidence="1" id="KW-0812">Transmembrane</keyword>
<dbReference type="AlphaFoldDB" id="A0A5P2G836"/>
<keyword evidence="3" id="KW-1185">Reference proteome</keyword>
<reference evidence="2 3" key="1">
    <citation type="submission" date="2019-09" db="EMBL/GenBank/DDBJ databases">
        <title>Complete genome sequence of Arachidicoccus sp. B3-10 isolated from apple orchard soil.</title>
        <authorList>
            <person name="Kim H.S."/>
            <person name="Han K.-I."/>
            <person name="Suh M.K."/>
            <person name="Lee K.C."/>
            <person name="Eom M.K."/>
            <person name="Kim J.-S."/>
            <person name="Kang S.W."/>
            <person name="Sin Y."/>
            <person name="Lee J.-S."/>
        </authorList>
    </citation>
    <scope>NUCLEOTIDE SEQUENCE [LARGE SCALE GENOMIC DNA]</scope>
    <source>
        <strain evidence="2 3">B3-10</strain>
    </source>
</reference>
<evidence type="ECO:0000313" key="3">
    <source>
        <dbReference type="Proteomes" id="UP000292424"/>
    </source>
</evidence>
<accession>A0A5P2G836</accession>
<name>A0A5P2G836_9BACT</name>
<protein>
    <submittedName>
        <fullName evidence="2">Uncharacterized protein</fullName>
    </submittedName>
</protein>
<dbReference type="KEGG" id="arac:E0W69_020140"/>
<evidence type="ECO:0000256" key="1">
    <source>
        <dbReference type="SAM" id="Phobius"/>
    </source>
</evidence>
<dbReference type="RefSeq" id="WP_131331841.1">
    <property type="nucleotide sequence ID" value="NZ_CP044016.1"/>
</dbReference>
<proteinExistence type="predicted"/>
<dbReference type="EMBL" id="CP044016">
    <property type="protein sequence ID" value="QES90858.1"/>
    <property type="molecule type" value="Genomic_DNA"/>
</dbReference>
<feature type="transmembrane region" description="Helical" evidence="1">
    <location>
        <begin position="63"/>
        <end position="83"/>
    </location>
</feature>
<keyword evidence="1" id="KW-0472">Membrane</keyword>
<dbReference type="Proteomes" id="UP000292424">
    <property type="component" value="Chromosome"/>
</dbReference>